<evidence type="ECO:0000256" key="6">
    <source>
        <dbReference type="ARBA" id="ARBA00023136"/>
    </source>
</evidence>
<feature type="transmembrane region" description="Helical" evidence="12">
    <location>
        <begin position="119"/>
        <end position="140"/>
    </location>
</feature>
<dbReference type="GO" id="GO:1990698">
    <property type="term" value="F:palmitoleoyltransferase activity"/>
    <property type="evidence" value="ECO:0007669"/>
    <property type="project" value="UniProtKB-EC"/>
</dbReference>
<evidence type="ECO:0000313" key="14">
    <source>
        <dbReference type="Proteomes" id="UP000659654"/>
    </source>
</evidence>
<keyword evidence="7" id="KW-0012">Acyltransferase</keyword>
<feature type="transmembrane region" description="Helical" evidence="12">
    <location>
        <begin position="205"/>
        <end position="228"/>
    </location>
</feature>
<keyword evidence="5 12" id="KW-1133">Transmembrane helix</keyword>
<dbReference type="OrthoDB" id="5968863at2759"/>
<dbReference type="GO" id="GO:0016020">
    <property type="term" value="C:membrane"/>
    <property type="evidence" value="ECO:0007669"/>
    <property type="project" value="UniProtKB-SubCell"/>
</dbReference>
<dbReference type="Proteomes" id="UP000659654">
    <property type="component" value="Unassembled WGS sequence"/>
</dbReference>
<evidence type="ECO:0000256" key="4">
    <source>
        <dbReference type="ARBA" id="ARBA00022692"/>
    </source>
</evidence>
<dbReference type="EMBL" id="CAJFDI010000006">
    <property type="protein sequence ID" value="CAD5235233.1"/>
    <property type="molecule type" value="Genomic_DNA"/>
</dbReference>
<feature type="transmembrane region" description="Helical" evidence="12">
    <location>
        <begin position="301"/>
        <end position="321"/>
    </location>
</feature>
<keyword evidence="4 12" id="KW-0812">Transmembrane</keyword>
<dbReference type="GO" id="GO:0030258">
    <property type="term" value="P:lipid modification"/>
    <property type="evidence" value="ECO:0007669"/>
    <property type="project" value="TreeGrafter"/>
</dbReference>
<dbReference type="EC" id="2.3.1.250" evidence="9"/>
<dbReference type="AlphaFoldDB" id="A0A7I8XCK0"/>
<evidence type="ECO:0000313" key="13">
    <source>
        <dbReference type="EMBL" id="CAD5235233.1"/>
    </source>
</evidence>
<dbReference type="Proteomes" id="UP000582659">
    <property type="component" value="Unassembled WGS sequence"/>
</dbReference>
<dbReference type="GO" id="GO:0005783">
    <property type="term" value="C:endoplasmic reticulum"/>
    <property type="evidence" value="ECO:0007669"/>
    <property type="project" value="TreeGrafter"/>
</dbReference>
<dbReference type="GO" id="GO:0061355">
    <property type="term" value="P:Wnt protein secretion"/>
    <property type="evidence" value="ECO:0007669"/>
    <property type="project" value="TreeGrafter"/>
</dbReference>
<feature type="transmembrane region" description="Helical" evidence="12">
    <location>
        <begin position="93"/>
        <end position="112"/>
    </location>
</feature>
<gene>
    <name evidence="13" type="ORF">BXYJ_LOCUS15324</name>
</gene>
<dbReference type="Pfam" id="PF03062">
    <property type="entry name" value="MBOAT"/>
    <property type="match status" value="1"/>
</dbReference>
<protein>
    <recommendedName>
        <fullName evidence="10">Protein-serine O-palmitoleoyltransferase porcupine</fullName>
        <ecNumber evidence="9">2.3.1.250</ecNumber>
    </recommendedName>
</protein>
<keyword evidence="3" id="KW-0879">Wnt signaling pathway</keyword>
<reference evidence="13" key="1">
    <citation type="submission" date="2020-09" db="EMBL/GenBank/DDBJ databases">
        <authorList>
            <person name="Kikuchi T."/>
        </authorList>
    </citation>
    <scope>NUCLEOTIDE SEQUENCE</scope>
    <source>
        <strain evidence="13">Ka4C1</strain>
    </source>
</reference>
<dbReference type="GO" id="GO:0017147">
    <property type="term" value="F:Wnt-protein binding"/>
    <property type="evidence" value="ECO:0007669"/>
    <property type="project" value="TreeGrafter"/>
</dbReference>
<sequence>MELQDLENFSEEELLRLLEDPWTIKMMNLGQCFNGLQDFFWPLWKKLIGFSVLQLLVYHTCQFQYITERRAHIIVTALGVYLLLLQSNSTVNFVIPLINWAVFYISDQFMLGRNDRGKVCILISILSLIFWQVNLSAVAFSQIRGVIMIMCMKLISLTFDDLNPSMFENLAFVFNPSTVIFGPFIRLDQFRENFIRPNTTVKSLILVPIYSLIAFFFVFYSTCLTDFIPTDPQILGDFATAQSFRFSHFFVCYLSLTTALLGGFSFNFQVAGALQVEWPRSMGQVVVHWNYPMHQFLHQYVFRRVLSSGYALAMLASFAMSSILHGLNFQLSAVLTSLAFYAYVESIFRRKLSNFLGVCAMDRKCPEKCPHTHKENSFQALAINLIFTFLNIYHLIYLGMPFDGTLQETGYSFSHTISHWSRWNFSSHLIASFMLFLGLL</sequence>
<keyword evidence="14" id="KW-1185">Reference proteome</keyword>
<evidence type="ECO:0000256" key="10">
    <source>
        <dbReference type="ARBA" id="ARBA00040371"/>
    </source>
</evidence>
<feature type="transmembrane region" description="Helical" evidence="12">
    <location>
        <begin position="381"/>
        <end position="400"/>
    </location>
</feature>
<evidence type="ECO:0000256" key="2">
    <source>
        <dbReference type="ARBA" id="ARBA00022679"/>
    </source>
</evidence>
<evidence type="ECO:0000256" key="3">
    <source>
        <dbReference type="ARBA" id="ARBA00022687"/>
    </source>
</evidence>
<evidence type="ECO:0000256" key="5">
    <source>
        <dbReference type="ARBA" id="ARBA00022989"/>
    </source>
</evidence>
<feature type="transmembrane region" description="Helical" evidence="12">
    <location>
        <begin position="39"/>
        <end position="58"/>
    </location>
</feature>
<organism evidence="13 14">
    <name type="scientific">Bursaphelenchus xylophilus</name>
    <name type="common">Pinewood nematode worm</name>
    <name type="synonym">Aphelenchoides xylophilus</name>
    <dbReference type="NCBI Taxonomy" id="6326"/>
    <lineage>
        <taxon>Eukaryota</taxon>
        <taxon>Metazoa</taxon>
        <taxon>Ecdysozoa</taxon>
        <taxon>Nematoda</taxon>
        <taxon>Chromadorea</taxon>
        <taxon>Rhabditida</taxon>
        <taxon>Tylenchina</taxon>
        <taxon>Tylenchomorpha</taxon>
        <taxon>Aphelenchoidea</taxon>
        <taxon>Aphelenchoididae</taxon>
        <taxon>Bursaphelenchus</taxon>
    </lineage>
</organism>
<keyword evidence="6 12" id="KW-0472">Membrane</keyword>
<evidence type="ECO:0000256" key="7">
    <source>
        <dbReference type="ARBA" id="ARBA00023315"/>
    </source>
</evidence>
<comment type="caution">
    <text evidence="13">The sequence shown here is derived from an EMBL/GenBank/DDBJ whole genome shotgun (WGS) entry which is preliminary data.</text>
</comment>
<feature type="transmembrane region" description="Helical" evidence="12">
    <location>
        <begin position="248"/>
        <end position="274"/>
    </location>
</feature>
<dbReference type="GO" id="GO:0016055">
    <property type="term" value="P:Wnt signaling pathway"/>
    <property type="evidence" value="ECO:0007669"/>
    <property type="project" value="UniProtKB-KW"/>
</dbReference>
<comment type="subcellular location">
    <subcellularLocation>
        <location evidence="1">Membrane</location>
        <topology evidence="1">Multi-pass membrane protein</topology>
    </subcellularLocation>
</comment>
<name>A0A7I8XCK0_BURXY</name>
<accession>A0A7I8XCK0</accession>
<evidence type="ECO:0000256" key="12">
    <source>
        <dbReference type="SAM" id="Phobius"/>
    </source>
</evidence>
<dbReference type="InterPro" id="IPR049941">
    <property type="entry name" value="LPLAT_7/PORCN-like"/>
</dbReference>
<evidence type="ECO:0000256" key="9">
    <source>
        <dbReference type="ARBA" id="ARBA00038867"/>
    </source>
</evidence>
<comment type="catalytic activity">
    <reaction evidence="11">
        <text>[Wnt protein]-L-serine + (9Z)-hexadecenoyl-CoA = [Wnt protein]-O-(9Z)-hexadecenoyl-L-serine + CoA</text>
        <dbReference type="Rhea" id="RHEA:45336"/>
        <dbReference type="Rhea" id="RHEA-COMP:11170"/>
        <dbReference type="Rhea" id="RHEA-COMP:11171"/>
        <dbReference type="ChEBI" id="CHEBI:29999"/>
        <dbReference type="ChEBI" id="CHEBI:57287"/>
        <dbReference type="ChEBI" id="CHEBI:61540"/>
        <dbReference type="ChEBI" id="CHEBI:85189"/>
        <dbReference type="EC" id="2.3.1.250"/>
    </reaction>
</comment>
<comment type="similarity">
    <text evidence="8">Belongs to the membrane-bound acyltransferase family. Porcupine subfamily.</text>
</comment>
<dbReference type="PANTHER" id="PTHR13906:SF12">
    <property type="entry name" value="PROTEIN-SERINE O-PALMITOLEOYLTRANSFERASE PORCUPINE"/>
    <property type="match status" value="1"/>
</dbReference>
<keyword evidence="2" id="KW-0808">Transferase</keyword>
<dbReference type="PANTHER" id="PTHR13906">
    <property type="entry name" value="PORCUPINE"/>
    <property type="match status" value="1"/>
</dbReference>
<feature type="transmembrane region" description="Helical" evidence="12">
    <location>
        <begin position="327"/>
        <end position="344"/>
    </location>
</feature>
<evidence type="ECO:0000256" key="1">
    <source>
        <dbReference type="ARBA" id="ARBA00004141"/>
    </source>
</evidence>
<proteinExistence type="inferred from homology"/>
<dbReference type="SMR" id="A0A7I8XCK0"/>
<dbReference type="InterPro" id="IPR004299">
    <property type="entry name" value="MBOAT_fam"/>
</dbReference>
<evidence type="ECO:0000256" key="8">
    <source>
        <dbReference type="ARBA" id="ARBA00038269"/>
    </source>
</evidence>
<dbReference type="EMBL" id="CAJFCV020000006">
    <property type="protein sequence ID" value="CAG9131491.1"/>
    <property type="molecule type" value="Genomic_DNA"/>
</dbReference>
<evidence type="ECO:0000256" key="11">
    <source>
        <dbReference type="ARBA" id="ARBA00047978"/>
    </source>
</evidence>